<dbReference type="InterPro" id="IPR052752">
    <property type="entry name" value="NACHT-WD_repeat"/>
</dbReference>
<accession>A0ABQ9J342</accession>
<proteinExistence type="predicted"/>
<protein>
    <submittedName>
        <fullName evidence="1">Uncharacterized protein</fullName>
    </submittedName>
</protein>
<reference evidence="1" key="1">
    <citation type="journal article" date="2023" name="Insect Mol. Biol.">
        <title>Genome sequencing provides insights into the evolution of gene families encoding plant cell wall-degrading enzymes in longhorned beetles.</title>
        <authorList>
            <person name="Shin N.R."/>
            <person name="Okamura Y."/>
            <person name="Kirsch R."/>
            <person name="Pauchet Y."/>
        </authorList>
    </citation>
    <scope>NUCLEOTIDE SEQUENCE</scope>
    <source>
        <strain evidence="1">MMC_N1</strain>
    </source>
</reference>
<sequence length="206" mass="24514">MHYQNELKSLPRAPWQRIIIAILLRTRTIWFFRGFYNRRKLDELPFHYFHLNSDLEDSKYLSDILWIYDKVCGSNCYQLLEDINLLDGIRNEFTHILKDFLETHASVLNYDGRQLYSHLYKFLEDKIGNKEISVEHNNSNLSKVYSMTRNPPVLSLIALNSAPRGNEEVIVEKTFDLIIRLPKTNQFIVTISTNREEICVWDIIRF</sequence>
<dbReference type="PANTHER" id="PTHR19871:SF37">
    <property type="entry name" value="GH25853P"/>
    <property type="match status" value="1"/>
</dbReference>
<name>A0ABQ9J342_9CUCU</name>
<dbReference type="Proteomes" id="UP001162164">
    <property type="component" value="Unassembled WGS sequence"/>
</dbReference>
<gene>
    <name evidence="1" type="ORF">NQ317_007671</name>
</gene>
<evidence type="ECO:0000313" key="2">
    <source>
        <dbReference type="Proteomes" id="UP001162164"/>
    </source>
</evidence>
<organism evidence="1 2">
    <name type="scientific">Molorchus minor</name>
    <dbReference type="NCBI Taxonomy" id="1323400"/>
    <lineage>
        <taxon>Eukaryota</taxon>
        <taxon>Metazoa</taxon>
        <taxon>Ecdysozoa</taxon>
        <taxon>Arthropoda</taxon>
        <taxon>Hexapoda</taxon>
        <taxon>Insecta</taxon>
        <taxon>Pterygota</taxon>
        <taxon>Neoptera</taxon>
        <taxon>Endopterygota</taxon>
        <taxon>Coleoptera</taxon>
        <taxon>Polyphaga</taxon>
        <taxon>Cucujiformia</taxon>
        <taxon>Chrysomeloidea</taxon>
        <taxon>Cerambycidae</taxon>
        <taxon>Lamiinae</taxon>
        <taxon>Monochamini</taxon>
        <taxon>Molorchus</taxon>
    </lineage>
</organism>
<dbReference type="PANTHER" id="PTHR19871">
    <property type="entry name" value="BETA TRANSDUCIN-RELATED PROTEIN"/>
    <property type="match status" value="1"/>
</dbReference>
<keyword evidence="2" id="KW-1185">Reference proteome</keyword>
<comment type="caution">
    <text evidence="1">The sequence shown here is derived from an EMBL/GenBank/DDBJ whole genome shotgun (WGS) entry which is preliminary data.</text>
</comment>
<dbReference type="EMBL" id="JAPWTJ010001521">
    <property type="protein sequence ID" value="KAJ8971122.1"/>
    <property type="molecule type" value="Genomic_DNA"/>
</dbReference>
<evidence type="ECO:0000313" key="1">
    <source>
        <dbReference type="EMBL" id="KAJ8971122.1"/>
    </source>
</evidence>